<accession>A0ABV3TVE7</accession>
<evidence type="ECO:0000256" key="11">
    <source>
        <dbReference type="PROSITE-ProRule" id="PRU01360"/>
    </source>
</evidence>
<evidence type="ECO:0000256" key="3">
    <source>
        <dbReference type="ARBA" id="ARBA00022452"/>
    </source>
</evidence>
<keyword evidence="2 11" id="KW-0813">Transport</keyword>
<keyword evidence="15" id="KW-0675">Receptor</keyword>
<organism evidence="15 16">
    <name type="scientific">Zhongshania arctica</name>
    <dbReference type="NCBI Taxonomy" id="3238302"/>
    <lineage>
        <taxon>Bacteria</taxon>
        <taxon>Pseudomonadati</taxon>
        <taxon>Pseudomonadota</taxon>
        <taxon>Gammaproteobacteria</taxon>
        <taxon>Cellvibrionales</taxon>
        <taxon>Spongiibacteraceae</taxon>
        <taxon>Zhongshania</taxon>
    </lineage>
</organism>
<dbReference type="Gene3D" id="2.40.170.20">
    <property type="entry name" value="TonB-dependent receptor, beta-barrel domain"/>
    <property type="match status" value="1"/>
</dbReference>
<dbReference type="Pfam" id="PF07715">
    <property type="entry name" value="Plug"/>
    <property type="match status" value="1"/>
</dbReference>
<evidence type="ECO:0000313" key="15">
    <source>
        <dbReference type="EMBL" id="MEX1665586.1"/>
    </source>
</evidence>
<evidence type="ECO:0000256" key="2">
    <source>
        <dbReference type="ARBA" id="ARBA00022448"/>
    </source>
</evidence>
<feature type="domain" description="TonB-dependent receptor plug" evidence="14">
    <location>
        <begin position="48"/>
        <end position="155"/>
    </location>
</feature>
<dbReference type="PROSITE" id="PS52016">
    <property type="entry name" value="TONB_DEPENDENT_REC_3"/>
    <property type="match status" value="1"/>
</dbReference>
<evidence type="ECO:0000259" key="14">
    <source>
        <dbReference type="Pfam" id="PF07715"/>
    </source>
</evidence>
<dbReference type="InterPro" id="IPR036942">
    <property type="entry name" value="Beta-barrel_TonB_sf"/>
</dbReference>
<name>A0ABV3TVE7_9GAMM</name>
<comment type="similarity">
    <text evidence="11 12">Belongs to the TonB-dependent receptor family.</text>
</comment>
<keyword evidence="4" id="KW-0410">Iron transport</keyword>
<feature type="domain" description="TonB-dependent receptor-like beta-barrel" evidence="13">
    <location>
        <begin position="315"/>
        <end position="794"/>
    </location>
</feature>
<dbReference type="Pfam" id="PF00593">
    <property type="entry name" value="TonB_dep_Rec_b-barrel"/>
    <property type="match status" value="1"/>
</dbReference>
<keyword evidence="5 11" id="KW-0812">Transmembrane</keyword>
<keyword evidence="6" id="KW-0408">Iron</keyword>
<dbReference type="InterPro" id="IPR012910">
    <property type="entry name" value="Plug_dom"/>
</dbReference>
<dbReference type="InterPro" id="IPR039426">
    <property type="entry name" value="TonB-dep_rcpt-like"/>
</dbReference>
<evidence type="ECO:0000256" key="5">
    <source>
        <dbReference type="ARBA" id="ARBA00022692"/>
    </source>
</evidence>
<reference evidence="15 16" key="1">
    <citation type="journal article" date="2011" name="Int. J. Syst. Evol. Microbiol.">
        <title>Zhongshania antarctica gen. nov., sp. nov. and Zhongshania guokunii sp. nov., gammaproteobacteria respectively isolated from coastal attached (fast) ice and surface seawater of the Antarctic.</title>
        <authorList>
            <person name="Li H.J."/>
            <person name="Zhang X.Y."/>
            <person name="Chen C.X."/>
            <person name="Zhang Y.J."/>
            <person name="Gao Z.M."/>
            <person name="Yu Y."/>
            <person name="Chen X.L."/>
            <person name="Chen B."/>
            <person name="Zhang Y.Z."/>
        </authorList>
    </citation>
    <scope>NUCLEOTIDE SEQUENCE [LARGE SCALE GENOMIC DNA]</scope>
    <source>
        <strain evidence="15 16">R06B22</strain>
    </source>
</reference>
<comment type="subcellular location">
    <subcellularLocation>
        <location evidence="1 11">Cell outer membrane</location>
        <topology evidence="1 11">Multi-pass membrane protein</topology>
    </subcellularLocation>
</comment>
<evidence type="ECO:0000256" key="4">
    <source>
        <dbReference type="ARBA" id="ARBA00022496"/>
    </source>
</evidence>
<dbReference type="SUPFAM" id="SSF56935">
    <property type="entry name" value="Porins"/>
    <property type="match status" value="1"/>
</dbReference>
<sequence>MKKQSFLAFLAVYWVFASLATFTPLFSTPTFAQLEEVIVTARRREESLQNTPISVSAIGASDLRDAGITSLSDLKSIVPNLQVAPTATKSQAIFIRGIGQRASTPELDPGVGQYLNGIFIARQDSQLLDAVDVQSIQVLRGPQGTLFGKNNTGGAMLVTTVKPSFDSWTANSTVTVGSHGRQDIKASVNIPLLENRMGIRLSATVRRLEGYFKNIVDGSRFADEDRQAIAVRFLWDINDDLQLDTFSFWSMQDEKGQANNCQVINAEAAAATFFVPGQPDNYAQRCKQQENLAENREVAINTDASFYRQQSQLHGVKLIWGLGPLDLESITAYSRQYDLGKQEDIDGSDFSLVPNGERLALRALDAAGIDHDQEERYQISQELKFNGRFLDDKLDLTFGAFYSAERIDGFAYPQIIGANGVLGIPPSFLLASTTSISLPSVDLLAAATNTLVLPLLSASVNLSFIENDTRAVFIQGSYDLSRDLQLTLGIRYTEDDKQREVVLYNADFDAFGQREGLIHAQGGIYNPVPRPVFDNINFALPIPFLAPVSTEAERSFDQLSPAFTLNYDWGGDGIDSVSVDSLMTYLTISEGYKSGGLGLRGRRLNEFEPEVVENSEIGFKLEALSSRLRLNGAIYRMDYDQIQVQQAETGPNGPTDVILFLDNAGSAVVQGAELEATLLLNAMQINANLGYTDAYYRDYTVFLADGSSYDRSAEPFAVVPENTRSLAIQYRWETPLGMVIPRLHYSYRSEIFVGLDAKANLYQGATLGAQELYNARLTWLPDDRLRVALYVNNLKDSLFFGGGVALGDNLGTTTKAQVPPRHYGLEVSYSWD</sequence>
<dbReference type="PANTHER" id="PTHR32552">
    <property type="entry name" value="FERRICHROME IRON RECEPTOR-RELATED"/>
    <property type="match status" value="1"/>
</dbReference>
<evidence type="ECO:0000256" key="6">
    <source>
        <dbReference type="ARBA" id="ARBA00023004"/>
    </source>
</evidence>
<protein>
    <submittedName>
        <fullName evidence="15">TonB-dependent receptor</fullName>
    </submittedName>
</protein>
<evidence type="ECO:0000313" key="16">
    <source>
        <dbReference type="Proteomes" id="UP001557484"/>
    </source>
</evidence>
<dbReference type="EMBL" id="JBFRYB010000001">
    <property type="protein sequence ID" value="MEX1665586.1"/>
    <property type="molecule type" value="Genomic_DNA"/>
</dbReference>
<keyword evidence="8 12" id="KW-0798">TonB box</keyword>
<keyword evidence="10 11" id="KW-0998">Cell outer membrane</keyword>
<keyword evidence="9 11" id="KW-0472">Membrane</keyword>
<keyword evidence="16" id="KW-1185">Reference proteome</keyword>
<comment type="caution">
    <text evidence="15">The sequence shown here is derived from an EMBL/GenBank/DDBJ whole genome shotgun (WGS) entry which is preliminary data.</text>
</comment>
<gene>
    <name evidence="15" type="ORF">AB4875_08790</name>
</gene>
<evidence type="ECO:0000259" key="13">
    <source>
        <dbReference type="Pfam" id="PF00593"/>
    </source>
</evidence>
<dbReference type="Proteomes" id="UP001557484">
    <property type="component" value="Unassembled WGS sequence"/>
</dbReference>
<dbReference type="InterPro" id="IPR000531">
    <property type="entry name" value="Beta-barrel_TonB"/>
</dbReference>
<evidence type="ECO:0000256" key="1">
    <source>
        <dbReference type="ARBA" id="ARBA00004571"/>
    </source>
</evidence>
<dbReference type="PANTHER" id="PTHR32552:SF81">
    <property type="entry name" value="TONB-DEPENDENT OUTER MEMBRANE RECEPTOR"/>
    <property type="match status" value="1"/>
</dbReference>
<keyword evidence="7" id="KW-0406">Ion transport</keyword>
<dbReference type="RefSeq" id="WP_368375689.1">
    <property type="nucleotide sequence ID" value="NZ_JBFRYB010000001.1"/>
</dbReference>
<evidence type="ECO:0000256" key="9">
    <source>
        <dbReference type="ARBA" id="ARBA00023136"/>
    </source>
</evidence>
<evidence type="ECO:0000256" key="8">
    <source>
        <dbReference type="ARBA" id="ARBA00023077"/>
    </source>
</evidence>
<evidence type="ECO:0000256" key="7">
    <source>
        <dbReference type="ARBA" id="ARBA00023065"/>
    </source>
</evidence>
<evidence type="ECO:0000256" key="10">
    <source>
        <dbReference type="ARBA" id="ARBA00023237"/>
    </source>
</evidence>
<keyword evidence="3 11" id="KW-1134">Transmembrane beta strand</keyword>
<proteinExistence type="inferred from homology"/>
<evidence type="ECO:0000256" key="12">
    <source>
        <dbReference type="RuleBase" id="RU003357"/>
    </source>
</evidence>